<name>A0A6A4WKL3_AMPAM</name>
<evidence type="ECO:0000313" key="2">
    <source>
        <dbReference type="EMBL" id="KAF0307937.1"/>
    </source>
</evidence>
<keyword evidence="3" id="KW-1185">Reference proteome</keyword>
<sequence>MLSSSKVNNATARVQTKKPAATALPNAAALRGAALQRGRVRALPTAAAAPFARHPAPMTAAAAASALHGYTPLYYDPAMMANSAMAAQLQVTPRSPPLCNTHSEVCM</sequence>
<protein>
    <submittedName>
        <fullName evidence="2">Uncharacterized protein</fullName>
    </submittedName>
</protein>
<comment type="caution">
    <text evidence="2">The sequence shown here is derived from an EMBL/GenBank/DDBJ whole genome shotgun (WGS) entry which is preliminary data.</text>
</comment>
<evidence type="ECO:0000313" key="3">
    <source>
        <dbReference type="Proteomes" id="UP000440578"/>
    </source>
</evidence>
<dbReference type="EMBL" id="VIIS01000527">
    <property type="protein sequence ID" value="KAF0307937.1"/>
    <property type="molecule type" value="Genomic_DNA"/>
</dbReference>
<organism evidence="2 3">
    <name type="scientific">Amphibalanus amphitrite</name>
    <name type="common">Striped barnacle</name>
    <name type="synonym">Balanus amphitrite</name>
    <dbReference type="NCBI Taxonomy" id="1232801"/>
    <lineage>
        <taxon>Eukaryota</taxon>
        <taxon>Metazoa</taxon>
        <taxon>Ecdysozoa</taxon>
        <taxon>Arthropoda</taxon>
        <taxon>Crustacea</taxon>
        <taxon>Multicrustacea</taxon>
        <taxon>Cirripedia</taxon>
        <taxon>Thoracica</taxon>
        <taxon>Thoracicalcarea</taxon>
        <taxon>Balanomorpha</taxon>
        <taxon>Balanoidea</taxon>
        <taxon>Balanidae</taxon>
        <taxon>Amphibalaninae</taxon>
        <taxon>Amphibalanus</taxon>
    </lineage>
</organism>
<feature type="compositionally biased region" description="Polar residues" evidence="1">
    <location>
        <begin position="1"/>
        <end position="14"/>
    </location>
</feature>
<reference evidence="2 3" key="1">
    <citation type="submission" date="2019-07" db="EMBL/GenBank/DDBJ databases">
        <title>Draft genome assembly of a fouling barnacle, Amphibalanus amphitrite (Darwin, 1854): The first reference genome for Thecostraca.</title>
        <authorList>
            <person name="Kim W."/>
        </authorList>
    </citation>
    <scope>NUCLEOTIDE SEQUENCE [LARGE SCALE GENOMIC DNA]</scope>
    <source>
        <strain evidence="2">SNU_AA5</strain>
        <tissue evidence="2">Soma without cirri and trophi</tissue>
    </source>
</reference>
<gene>
    <name evidence="2" type="ORF">FJT64_020792</name>
</gene>
<feature type="region of interest" description="Disordered" evidence="1">
    <location>
        <begin position="1"/>
        <end position="20"/>
    </location>
</feature>
<dbReference type="AlphaFoldDB" id="A0A6A4WKL3"/>
<dbReference type="Proteomes" id="UP000440578">
    <property type="component" value="Unassembled WGS sequence"/>
</dbReference>
<accession>A0A6A4WKL3</accession>
<evidence type="ECO:0000256" key="1">
    <source>
        <dbReference type="SAM" id="MobiDB-lite"/>
    </source>
</evidence>
<proteinExistence type="predicted"/>